<dbReference type="AlphaFoldDB" id="A0A6M3IWJ4"/>
<dbReference type="PANTHER" id="PTHR32182">
    <property type="entry name" value="DNA REPLICATION AND REPAIR PROTEIN RECF"/>
    <property type="match status" value="1"/>
</dbReference>
<dbReference type="InterPro" id="IPR038729">
    <property type="entry name" value="Rad50/SbcC_AAA"/>
</dbReference>
<name>A0A6M3IWJ4_9ZZZZ</name>
<proteinExistence type="predicted"/>
<feature type="domain" description="Rad50/SbcC-type AAA" evidence="1">
    <location>
        <begin position="4"/>
        <end position="120"/>
    </location>
</feature>
<evidence type="ECO:0000313" key="2">
    <source>
        <dbReference type="EMBL" id="QJA62029.1"/>
    </source>
</evidence>
<dbReference type="InterPro" id="IPR027417">
    <property type="entry name" value="P-loop_NTPase"/>
</dbReference>
<dbReference type="Pfam" id="PF13476">
    <property type="entry name" value="AAA_23"/>
    <property type="match status" value="1"/>
</dbReference>
<organism evidence="2">
    <name type="scientific">viral metagenome</name>
    <dbReference type="NCBI Taxonomy" id="1070528"/>
    <lineage>
        <taxon>unclassified sequences</taxon>
        <taxon>metagenomes</taxon>
        <taxon>organismal metagenomes</taxon>
    </lineage>
</organism>
<gene>
    <name evidence="2" type="ORF">MM415B00831_0005</name>
</gene>
<dbReference type="PANTHER" id="PTHR32182:SF22">
    <property type="entry name" value="ATP-DEPENDENT ENDONUCLEASE, OLD FAMILY-RELATED"/>
    <property type="match status" value="1"/>
</dbReference>
<reference evidence="2" key="1">
    <citation type="submission" date="2020-03" db="EMBL/GenBank/DDBJ databases">
        <title>The deep terrestrial virosphere.</title>
        <authorList>
            <person name="Holmfeldt K."/>
            <person name="Nilsson E."/>
            <person name="Simone D."/>
            <person name="Lopez-Fernandez M."/>
            <person name="Wu X."/>
            <person name="de Brujin I."/>
            <person name="Lundin D."/>
            <person name="Andersson A."/>
            <person name="Bertilsson S."/>
            <person name="Dopson M."/>
        </authorList>
    </citation>
    <scope>NUCLEOTIDE SEQUENCE</scope>
    <source>
        <strain evidence="2">MM415B00831</strain>
    </source>
</reference>
<evidence type="ECO:0000259" key="1">
    <source>
        <dbReference type="Pfam" id="PF13476"/>
    </source>
</evidence>
<dbReference type="SUPFAM" id="SSF52540">
    <property type="entry name" value="P-loop containing nucleoside triphosphate hydrolases"/>
    <property type="match status" value="1"/>
</dbReference>
<accession>A0A6M3IWJ4</accession>
<dbReference type="EMBL" id="MT141460">
    <property type="protein sequence ID" value="QJA62029.1"/>
    <property type="molecule type" value="Genomic_DNA"/>
</dbReference>
<dbReference type="GO" id="GO:0000731">
    <property type="term" value="P:DNA synthesis involved in DNA repair"/>
    <property type="evidence" value="ECO:0007669"/>
    <property type="project" value="TreeGrafter"/>
</dbReference>
<sequence length="339" mass="37952">MIDSLHIKNFQAHSDLKLEFDPHVTTIVGRSDVGKSAIIRALRWVVTNQPSGLAYIKHGTKEAQAILTVDGKRIVRERSKTKNSYDCESTQYNAIGTDIPDKVSNLLKIGDVNFQQQHDAPFWFSETAGEVSRQLNRLVDLEIIDASMGNAARTLAECRAAANESETRLIEAKSDRKRLRFVPRLCADYDAIRTLEIEMGQTTQKCVRLNGLVVDAESSNQRVKNSTRAILGASRALVGGDELVNLAEKVSRLRILTERVADLSKTATIHVPNISGLESLSAEVFTVRKQHEKLTIAVKDFERKRKEIWDIKSQLEASRSEFQTEIGDVCPLCNQPINR</sequence>
<dbReference type="GO" id="GO:0006302">
    <property type="term" value="P:double-strand break repair"/>
    <property type="evidence" value="ECO:0007669"/>
    <property type="project" value="InterPro"/>
</dbReference>
<dbReference type="Gene3D" id="3.40.50.300">
    <property type="entry name" value="P-loop containing nucleotide triphosphate hydrolases"/>
    <property type="match status" value="1"/>
</dbReference>
<dbReference type="GO" id="GO:0016887">
    <property type="term" value="F:ATP hydrolysis activity"/>
    <property type="evidence" value="ECO:0007669"/>
    <property type="project" value="InterPro"/>
</dbReference>
<protein>
    <submittedName>
        <fullName evidence="2">Putative ATPase domain containing protein</fullName>
    </submittedName>
</protein>